<dbReference type="InterPro" id="IPR011009">
    <property type="entry name" value="Kinase-like_dom_sf"/>
</dbReference>
<evidence type="ECO:0000256" key="7">
    <source>
        <dbReference type="ARBA" id="ARBA00022618"/>
    </source>
</evidence>
<evidence type="ECO:0000256" key="3">
    <source>
        <dbReference type="ARBA" id="ARBA00004841"/>
    </source>
</evidence>
<evidence type="ECO:0000256" key="10">
    <source>
        <dbReference type="ARBA" id="ARBA00023054"/>
    </source>
</evidence>
<dbReference type="InterPro" id="IPR030379">
    <property type="entry name" value="G_SEPTIN_dom"/>
</dbReference>
<dbReference type="InterPro" id="IPR027417">
    <property type="entry name" value="P-loop_NTPase"/>
</dbReference>
<dbReference type="InterPro" id="IPR021930">
    <property type="entry name" value="Heparan_SO4_deacetylase_dom"/>
</dbReference>
<protein>
    <recommendedName>
        <fullName evidence="6">[heparan sulfate]-glucosamine N-sulfotransferase</fullName>
        <ecNumber evidence="6">2.8.2.8</ecNumber>
    </recommendedName>
</protein>
<evidence type="ECO:0000256" key="1">
    <source>
        <dbReference type="ARBA" id="ARBA00004555"/>
    </source>
</evidence>
<feature type="transmembrane region" description="Helical" evidence="15">
    <location>
        <begin position="31"/>
        <end position="52"/>
    </location>
</feature>
<evidence type="ECO:0000313" key="19">
    <source>
        <dbReference type="WBParaSite" id="TCONS_00012059.p1"/>
    </source>
</evidence>
<keyword evidence="8 13" id="KW-0547">Nucleotide-binding</keyword>
<organism evidence="18 19">
    <name type="scientific">Strongyloides stercoralis</name>
    <name type="common">Threadworm</name>
    <dbReference type="NCBI Taxonomy" id="6248"/>
    <lineage>
        <taxon>Eukaryota</taxon>
        <taxon>Metazoa</taxon>
        <taxon>Ecdysozoa</taxon>
        <taxon>Nematoda</taxon>
        <taxon>Chromadorea</taxon>
        <taxon>Rhabditida</taxon>
        <taxon>Tylenchina</taxon>
        <taxon>Panagrolaimomorpha</taxon>
        <taxon>Strongyloidoidea</taxon>
        <taxon>Strongyloididae</taxon>
        <taxon>Strongyloides</taxon>
    </lineage>
</organism>
<evidence type="ECO:0000256" key="8">
    <source>
        <dbReference type="ARBA" id="ARBA00022741"/>
    </source>
</evidence>
<proteinExistence type="inferred from homology"/>
<feature type="domain" description="Protein kinase" evidence="16">
    <location>
        <begin position="1368"/>
        <end position="1618"/>
    </location>
</feature>
<keyword evidence="15" id="KW-1133">Transmembrane helix</keyword>
<keyword evidence="10 14" id="KW-0175">Coiled coil</keyword>
<dbReference type="FunFam" id="3.40.50.300:FF:000162">
    <property type="entry name" value="septin-7 isoform X1"/>
    <property type="match status" value="1"/>
</dbReference>
<sequence length="1650" mass="191916">IIKVMQIGGVNLPNYIQILNVSSKFFPKKKIFGMCSKITVVPFICFFLFLLFGSRYLKILWKIEDIKVIRYKAFQPSDFSCPIQCRNDLLFNVNTYQNVTSKTEEGILVLSANPSKFYISLNGKKILQQLDAFKIMYKIVSLKESAINLNYGDIGLYSVILVEDFYEYLKSSSNLRGNINGYCKKYKVGMIFMVPNVDSESAFLKNNEFLLNNIQPKQYVSNLFINISSTIPYITKRCLKLGNIHPHTNSWTLFNNSVYFSSVLSVNSSETLSVVIKDNGFYDDIEKVFFGGQMNYWIIQLLFHDTIIYFEPRLKNKFSFERYIQIDIDDIFVGQQGTRIVAEDVDYLIKSQKDLRENIDNFTYTLGYSGYFFRRGNSLEEKGDEYLMENKDNFLWFPHMWKHNHAQDHDESYLKAVMAQNRLFAENFKLPLVKGYAVSPQHIGVYPVLDHLYDAWKEIWNVTITSTEEYPHFKPMGGRRGFKYKNVSILPRQTCGLYTHTLYYHAYPGGYQTFLDNIFGGNLFFSILLNPYNVFMTHQQNYAHDRLAEYTFKNVVNFFKCYTNIKFKWVETSVLEKMYFETFPEEQKIIWTNPCDDSRHIKLLPSTKNCKDILLPNLLIIGPQKTGTTALANFLKLHPDVGTNDLLEDSFEEVQFFSNEYKYEKGIYWYSSLFQNAKNQSKNFIFEKTANYFDHPTAPVTTSSLLGYPFIIIVLKDPVLRAYSWYQHMKFHNDPIASKYTFEEIMLSNNNETIKLKSRCYTPGRYAFHLLKWLRYYPPSKIITIDSDTLLTDPSKTLTNLGKKIGLSDFNFNSVIKYNENKGFHCPVIEGHLKCLGKSKGRKYDKLPEKIIKDIDNLTMINLKRSVSQHIPDNNDYIGVVNYTNQVFRRAVKNGFEFTLMVVGESGLGKSTFLNTLFATELEKYEGNVIPPTQKVAPRSFYLTENKVKVKITLVDTPGFGDSIDNTNCWKPIMEYIDSKYSQYLSEETKIERKKKIPDERVHLCLYFIAPTGHSLREIDIKFMKNLHDKVNIIPLIAKADTLTPAEMNRFKANILRDIEKHGIKIYQFESDGGDEGSQAYSRVPYGIVCSNHVVETKAGRKVRVREYLWGVVEVDNLKHNDFVAMKEVLLKKHLVDLICDTANVHYENFRFNQLSGPFKGSNVDCDPMSQMEAENRILEEQFEATKKNMEKVYSEKVIDWELKLKERENKLAVVEKEQRQLLQSKREKLDQLTKEIQDIKMSIGYNENASSKSSPGEKKKKSTTLGLFHRNTKHEVIIFFYIVLHFFCQIASGIVEESIVNSSKCSIYKVSRDYHAIPGGGDGPYTKKDPVHVVQKRITLQEQLMKEGKTKSFIYTVQKTCADFSLRLIFPPIATTKHSTVYKAYCQPIQKHVAVKIIDCNMIPQEIVEKFLKREMEITSKVNHPHVVKCYAVSHPCSSKYVTVAEYYECGTLLEFMNKFSPISENLAGKIFRQICEALNYLHSRNICHRDIKLENILLDSNYNVRLADFGFSKYSFRYDLSESYCGTEPYSSLTLLKRKPYNAFSADWFAAGVLLYTMIFCSWPKNALTRESNRIEELQFPKCNRSQECKEILNNLLCLDDKKRWTYNDVMKCKWMKLNGKSWIINDSYIEYKKTPIKIISIINFLIY</sequence>
<dbReference type="AlphaFoldDB" id="A0AAF5DI56"/>
<evidence type="ECO:0000256" key="2">
    <source>
        <dbReference type="ARBA" id="ARBA00004626"/>
    </source>
</evidence>
<dbReference type="WBParaSite" id="TCONS_00012059.p1">
    <property type="protein sequence ID" value="TCONS_00012059.p1"/>
    <property type="gene ID" value="XLOC_007330"/>
</dbReference>
<dbReference type="PANTHER" id="PTHR18884">
    <property type="entry name" value="SEPTIN"/>
    <property type="match status" value="1"/>
</dbReference>
<evidence type="ECO:0000256" key="13">
    <source>
        <dbReference type="RuleBase" id="RU004560"/>
    </source>
</evidence>
<keyword evidence="15" id="KW-0812">Transmembrane</keyword>
<dbReference type="CDD" id="cd01850">
    <property type="entry name" value="CDC_Septin"/>
    <property type="match status" value="1"/>
</dbReference>
<name>A0AAF5DI56_STRER</name>
<evidence type="ECO:0000256" key="11">
    <source>
        <dbReference type="ARBA" id="ARBA00023134"/>
    </source>
</evidence>
<keyword evidence="11 13" id="KW-0342">GTP-binding</keyword>
<keyword evidence="9" id="KW-0333">Golgi apparatus</keyword>
<keyword evidence="12" id="KW-0131">Cell cycle</keyword>
<accession>A0AAF5DI56</accession>
<dbReference type="InterPro" id="IPR016491">
    <property type="entry name" value="Septin"/>
</dbReference>
<dbReference type="Gene3D" id="3.40.50.300">
    <property type="entry name" value="P-loop containing nucleotide triphosphate hydrolases"/>
    <property type="match status" value="2"/>
</dbReference>
<evidence type="ECO:0000256" key="6">
    <source>
        <dbReference type="ARBA" id="ARBA00012979"/>
    </source>
</evidence>
<dbReference type="Proteomes" id="UP000035681">
    <property type="component" value="Unplaced"/>
</dbReference>
<dbReference type="GO" id="GO:0051301">
    <property type="term" value="P:cell division"/>
    <property type="evidence" value="ECO:0007669"/>
    <property type="project" value="UniProtKB-KW"/>
</dbReference>
<comment type="similarity">
    <text evidence="5">Belongs to the sulfotransferase 1 family. NDST subfamily.</text>
</comment>
<dbReference type="PROSITE" id="PS50011">
    <property type="entry name" value="PROTEIN_KINASE_DOM"/>
    <property type="match status" value="1"/>
</dbReference>
<dbReference type="InterPro" id="IPR000863">
    <property type="entry name" value="Sulfotransferase_dom"/>
</dbReference>
<dbReference type="EC" id="2.8.2.8" evidence="6"/>
<feature type="coiled-coil region" evidence="14">
    <location>
        <begin position="1169"/>
        <end position="1243"/>
    </location>
</feature>
<comment type="pathway">
    <text evidence="3">Glycan metabolism; heparin biosynthesis.</text>
</comment>
<dbReference type="Gene3D" id="1.10.510.10">
    <property type="entry name" value="Transferase(Phosphotransferase) domain 1"/>
    <property type="match status" value="1"/>
</dbReference>
<dbReference type="PROSITE" id="PS00108">
    <property type="entry name" value="PROTEIN_KINASE_ST"/>
    <property type="match status" value="1"/>
</dbReference>
<comment type="pathway">
    <text evidence="4">Glycan metabolism; heparan sulfate biosynthesis.</text>
</comment>
<dbReference type="SUPFAM" id="SSF56112">
    <property type="entry name" value="Protein kinase-like (PK-like)"/>
    <property type="match status" value="1"/>
</dbReference>
<dbReference type="GO" id="GO:0005524">
    <property type="term" value="F:ATP binding"/>
    <property type="evidence" value="ECO:0007669"/>
    <property type="project" value="InterPro"/>
</dbReference>
<dbReference type="GO" id="GO:0005525">
    <property type="term" value="F:GTP binding"/>
    <property type="evidence" value="ECO:0007669"/>
    <property type="project" value="UniProtKB-KW"/>
</dbReference>
<dbReference type="GO" id="GO:0005794">
    <property type="term" value="C:Golgi apparatus"/>
    <property type="evidence" value="ECO:0007669"/>
    <property type="project" value="UniProtKB-SubCell"/>
</dbReference>
<keyword evidence="7" id="KW-0132">Cell division</keyword>
<dbReference type="Pfam" id="PF00735">
    <property type="entry name" value="Septin"/>
    <property type="match status" value="1"/>
</dbReference>
<dbReference type="PROSITE" id="PS51719">
    <property type="entry name" value="G_SEPTIN"/>
    <property type="match status" value="1"/>
</dbReference>
<dbReference type="Pfam" id="PF00069">
    <property type="entry name" value="Pkinase"/>
    <property type="match status" value="1"/>
</dbReference>
<evidence type="ECO:0000256" key="9">
    <source>
        <dbReference type="ARBA" id="ARBA00023034"/>
    </source>
</evidence>
<dbReference type="InterPro" id="IPR008271">
    <property type="entry name" value="Ser/Thr_kinase_AS"/>
</dbReference>
<dbReference type="GO" id="GO:0005856">
    <property type="term" value="C:cytoskeleton"/>
    <property type="evidence" value="ECO:0007669"/>
    <property type="project" value="UniProtKB-ARBA"/>
</dbReference>
<dbReference type="GO" id="GO:0032154">
    <property type="term" value="C:cleavage furrow"/>
    <property type="evidence" value="ECO:0007669"/>
    <property type="project" value="UniProtKB-SubCell"/>
</dbReference>
<evidence type="ECO:0000313" key="18">
    <source>
        <dbReference type="Proteomes" id="UP000035681"/>
    </source>
</evidence>
<keyword evidence="18" id="KW-1185">Reference proteome</keyword>
<comment type="similarity">
    <text evidence="13">Belongs to the TRAFAC class TrmE-Era-EngA-EngB-Septin-like GTPase superfamily. Septin GTPase family.</text>
</comment>
<dbReference type="Pfam" id="PF00685">
    <property type="entry name" value="Sulfotransfer_1"/>
    <property type="match status" value="1"/>
</dbReference>
<reference evidence="19" key="1">
    <citation type="submission" date="2024-02" db="UniProtKB">
        <authorList>
            <consortium name="WormBaseParasite"/>
        </authorList>
    </citation>
    <scope>IDENTIFICATION</scope>
</reference>
<evidence type="ECO:0000256" key="5">
    <source>
        <dbReference type="ARBA" id="ARBA00010420"/>
    </source>
</evidence>
<evidence type="ECO:0000259" key="17">
    <source>
        <dbReference type="PROSITE" id="PS51719"/>
    </source>
</evidence>
<dbReference type="SUPFAM" id="SSF52540">
    <property type="entry name" value="P-loop containing nucleoside triphosphate hydrolases"/>
    <property type="match status" value="2"/>
</dbReference>
<dbReference type="GO" id="GO:0004672">
    <property type="term" value="F:protein kinase activity"/>
    <property type="evidence" value="ECO:0007669"/>
    <property type="project" value="InterPro"/>
</dbReference>
<dbReference type="GO" id="GO:0015016">
    <property type="term" value="F:heparan sulfate N-sulfotransferase activity"/>
    <property type="evidence" value="ECO:0007669"/>
    <property type="project" value="UniProtKB-EC"/>
</dbReference>
<dbReference type="InterPro" id="IPR056793">
    <property type="entry name" value="HSNSD_N"/>
</dbReference>
<dbReference type="Pfam" id="PF12062">
    <property type="entry name" value="HSNSD-CE"/>
    <property type="match status" value="1"/>
</dbReference>
<evidence type="ECO:0000256" key="14">
    <source>
        <dbReference type="SAM" id="Coils"/>
    </source>
</evidence>
<dbReference type="Pfam" id="PF25119">
    <property type="entry name" value="HSNSD_N"/>
    <property type="match status" value="1"/>
</dbReference>
<comment type="subcellular location">
    <subcellularLocation>
        <location evidence="2">Cleavage furrow</location>
    </subcellularLocation>
    <subcellularLocation>
        <location evidence="1">Golgi apparatus</location>
    </subcellularLocation>
</comment>
<feature type="domain" description="Septin-type G" evidence="17">
    <location>
        <begin position="894"/>
        <end position="1157"/>
    </location>
</feature>
<dbReference type="SMART" id="SM00220">
    <property type="entry name" value="S_TKc"/>
    <property type="match status" value="1"/>
</dbReference>
<dbReference type="InterPro" id="IPR000719">
    <property type="entry name" value="Prot_kinase_dom"/>
</dbReference>
<evidence type="ECO:0000256" key="12">
    <source>
        <dbReference type="ARBA" id="ARBA00023306"/>
    </source>
</evidence>
<evidence type="ECO:0000259" key="16">
    <source>
        <dbReference type="PROSITE" id="PS50011"/>
    </source>
</evidence>
<keyword evidence="15" id="KW-0472">Membrane</keyword>
<evidence type="ECO:0000256" key="15">
    <source>
        <dbReference type="SAM" id="Phobius"/>
    </source>
</evidence>
<evidence type="ECO:0000256" key="4">
    <source>
        <dbReference type="ARBA" id="ARBA00005093"/>
    </source>
</evidence>
<dbReference type="GO" id="GO:0016787">
    <property type="term" value="F:hydrolase activity"/>
    <property type="evidence" value="ECO:0007669"/>
    <property type="project" value="InterPro"/>
</dbReference>